<evidence type="ECO:0000313" key="5">
    <source>
        <dbReference type="Proteomes" id="UP000297716"/>
    </source>
</evidence>
<dbReference type="AlphaFoldDB" id="A0A4Z0YIJ4"/>
<evidence type="ECO:0000313" key="4">
    <source>
        <dbReference type="EMBL" id="TGJ83714.1"/>
    </source>
</evidence>
<dbReference type="InterPro" id="IPR043129">
    <property type="entry name" value="ATPase_NBD"/>
</dbReference>
<evidence type="ECO:0000256" key="2">
    <source>
        <dbReference type="ARBA" id="ARBA00022840"/>
    </source>
</evidence>
<sequence>MATGSKLRRIWGNDSDRQPIKVLVAIDFDEQTVIRDWGEGLTGDKVPTVLRYENGGTTGIYDWGFEARDRGGDRKAHEWFKLGLCPNVKKRLTGSSELNRKLPSMTALPPVTTEQCRQLVVDYLVSLANATHRHLQAAAREIYELPREYIITVPAMWDHAAQEAMRECAAEALLGDKAKKEQIQMVAEPEAAGLYALTSIHDVSLGKGDTFVICDAGGGTVDLSSYQIISKGRFNDLKRVSTISGDLCGSSFLNRLFEAYMVKKFQDIDWETSIYQKLLKTMVNEFDRIKQQFTGTETEDFVFIAIMPEAEDGALRVPARELREKVFDPVISKIRALVRDQIKATVKSSGKVKEVLLAGGFGENAYLKTQLEKEVGAQVKVRKIVQSSTAIVRGALMAGFSRVDGPKGQQGENSSMVTGTVHGEQGRTYARKSARVAVREAPRCYGTRIWQPYDPDNTTHQNALERRVIGPSLRYEIEVIKWFVSKGDDIRDGEAVKFELSHRVDIAKGEDRPKILCDVYSSDADDPPQFPHTDTHPEPSISEPLASLCIDLNTIPRESLPTTEKNGREYYDVDFDVYMTLNSAELTFVLGRGKDLYKPANVTVN</sequence>
<dbReference type="CDD" id="cd10170">
    <property type="entry name" value="ASKHA_NBD_HSP70"/>
    <property type="match status" value="1"/>
</dbReference>
<proteinExistence type="predicted"/>
<comment type="caution">
    <text evidence="4">The sequence shown here is derived from an EMBL/GenBank/DDBJ whole genome shotgun (WGS) entry which is preliminary data.</text>
</comment>
<keyword evidence="2" id="KW-0067">ATP-binding</keyword>
<dbReference type="SUPFAM" id="SSF53067">
    <property type="entry name" value="Actin-like ATPase domain"/>
    <property type="match status" value="2"/>
</dbReference>
<dbReference type="Gene3D" id="3.30.420.40">
    <property type="match status" value="2"/>
</dbReference>
<feature type="region of interest" description="Disordered" evidence="3">
    <location>
        <begin position="403"/>
        <end position="425"/>
    </location>
</feature>
<dbReference type="OrthoDB" id="2963168at2759"/>
<dbReference type="Gene3D" id="3.90.640.10">
    <property type="entry name" value="Actin, Chain A, domain 4"/>
    <property type="match status" value="1"/>
</dbReference>
<evidence type="ECO:0000256" key="1">
    <source>
        <dbReference type="ARBA" id="ARBA00022741"/>
    </source>
</evidence>
<organism evidence="4 5">
    <name type="scientific">Xylaria hypoxylon</name>
    <dbReference type="NCBI Taxonomy" id="37992"/>
    <lineage>
        <taxon>Eukaryota</taxon>
        <taxon>Fungi</taxon>
        <taxon>Dikarya</taxon>
        <taxon>Ascomycota</taxon>
        <taxon>Pezizomycotina</taxon>
        <taxon>Sordariomycetes</taxon>
        <taxon>Xylariomycetidae</taxon>
        <taxon>Xylariales</taxon>
        <taxon>Xylariaceae</taxon>
        <taxon>Xylaria</taxon>
    </lineage>
</organism>
<dbReference type="EMBL" id="SKBN01000085">
    <property type="protein sequence ID" value="TGJ83714.1"/>
    <property type="molecule type" value="Genomic_DNA"/>
</dbReference>
<reference evidence="4 5" key="1">
    <citation type="submission" date="2019-03" db="EMBL/GenBank/DDBJ databases">
        <title>Draft genome sequence of Xylaria hypoxylon DSM 108379, a ubiquitous saprotrophic-parasitic fungi on hardwood.</title>
        <authorList>
            <person name="Buettner E."/>
            <person name="Leonhardt S."/>
            <person name="Gebauer A.M."/>
            <person name="Liers C."/>
            <person name="Hofrichter M."/>
            <person name="Kellner H."/>
        </authorList>
    </citation>
    <scope>NUCLEOTIDE SEQUENCE [LARGE SCALE GENOMIC DNA]</scope>
    <source>
        <strain evidence="4 5">DSM 108379</strain>
    </source>
</reference>
<gene>
    <name evidence="4" type="ORF">E0Z10_g5039</name>
</gene>
<dbReference type="Proteomes" id="UP000297716">
    <property type="component" value="Unassembled WGS sequence"/>
</dbReference>
<dbReference type="InterPro" id="IPR013126">
    <property type="entry name" value="Hsp_70_fam"/>
</dbReference>
<dbReference type="PANTHER" id="PTHR14187">
    <property type="entry name" value="ALPHA KINASE/ELONGATION FACTOR 2 KINASE"/>
    <property type="match status" value="1"/>
</dbReference>
<dbReference type="Pfam" id="PF00012">
    <property type="entry name" value="HSP70"/>
    <property type="match status" value="1"/>
</dbReference>
<evidence type="ECO:0000256" key="3">
    <source>
        <dbReference type="SAM" id="MobiDB-lite"/>
    </source>
</evidence>
<dbReference type="GO" id="GO:0140662">
    <property type="term" value="F:ATP-dependent protein folding chaperone"/>
    <property type="evidence" value="ECO:0007669"/>
    <property type="project" value="InterPro"/>
</dbReference>
<dbReference type="STRING" id="37992.A0A4Z0YIJ4"/>
<keyword evidence="1" id="KW-0547">Nucleotide-binding</keyword>
<dbReference type="GO" id="GO:0005524">
    <property type="term" value="F:ATP binding"/>
    <property type="evidence" value="ECO:0007669"/>
    <property type="project" value="UniProtKB-KW"/>
</dbReference>
<name>A0A4Z0YIJ4_9PEZI</name>
<accession>A0A4Z0YIJ4</accession>
<keyword evidence="5" id="KW-1185">Reference proteome</keyword>
<protein>
    <submittedName>
        <fullName evidence="4">Uncharacterized protein</fullName>
    </submittedName>
</protein>
<dbReference type="PANTHER" id="PTHR14187:SF5">
    <property type="entry name" value="HEAT SHOCK 70 KDA PROTEIN 12A"/>
    <property type="match status" value="1"/>
</dbReference>